<dbReference type="AlphaFoldDB" id="L8GZZ8"/>
<gene>
    <name evidence="2" type="ORF">ACA1_155060</name>
</gene>
<protein>
    <submittedName>
        <fullName evidence="2">Uncharacterized protein</fullName>
    </submittedName>
</protein>
<organism evidence="2 3">
    <name type="scientific">Acanthamoeba castellanii (strain ATCC 30010 / Neff)</name>
    <dbReference type="NCBI Taxonomy" id="1257118"/>
    <lineage>
        <taxon>Eukaryota</taxon>
        <taxon>Amoebozoa</taxon>
        <taxon>Discosea</taxon>
        <taxon>Longamoebia</taxon>
        <taxon>Centramoebida</taxon>
        <taxon>Acanthamoebidae</taxon>
        <taxon>Acanthamoeba</taxon>
    </lineage>
</organism>
<keyword evidence="3" id="KW-1185">Reference proteome</keyword>
<feature type="region of interest" description="Disordered" evidence="1">
    <location>
        <begin position="14"/>
        <end position="61"/>
    </location>
</feature>
<dbReference type="RefSeq" id="XP_004340599.1">
    <property type="nucleotide sequence ID" value="XM_004340551.1"/>
</dbReference>
<accession>L8GZZ8</accession>
<reference evidence="2 3" key="1">
    <citation type="journal article" date="2013" name="Genome Biol.">
        <title>Genome of Acanthamoeba castellanii highlights extensive lateral gene transfer and early evolution of tyrosine kinase signaling.</title>
        <authorList>
            <person name="Clarke M."/>
            <person name="Lohan A.J."/>
            <person name="Liu B."/>
            <person name="Lagkouvardos I."/>
            <person name="Roy S."/>
            <person name="Zafar N."/>
            <person name="Bertelli C."/>
            <person name="Schilde C."/>
            <person name="Kianianmomeni A."/>
            <person name="Burglin T.R."/>
            <person name="Frech C."/>
            <person name="Turcotte B."/>
            <person name="Kopec K.O."/>
            <person name="Synnott J.M."/>
            <person name="Choo C."/>
            <person name="Paponov I."/>
            <person name="Finkler A."/>
            <person name="Soon Heng Tan C."/>
            <person name="Hutchins A.P."/>
            <person name="Weinmeier T."/>
            <person name="Rattei T."/>
            <person name="Chu J.S."/>
            <person name="Gimenez G."/>
            <person name="Irimia M."/>
            <person name="Rigden D.J."/>
            <person name="Fitzpatrick D.A."/>
            <person name="Lorenzo-Morales J."/>
            <person name="Bateman A."/>
            <person name="Chiu C.H."/>
            <person name="Tang P."/>
            <person name="Hegemann P."/>
            <person name="Fromm H."/>
            <person name="Raoult D."/>
            <person name="Greub G."/>
            <person name="Miranda-Saavedra D."/>
            <person name="Chen N."/>
            <person name="Nash P."/>
            <person name="Ginger M.L."/>
            <person name="Horn M."/>
            <person name="Schaap P."/>
            <person name="Caler L."/>
            <person name="Loftus B."/>
        </authorList>
    </citation>
    <scope>NUCLEOTIDE SEQUENCE [LARGE SCALE GENOMIC DNA]</scope>
    <source>
        <strain evidence="2 3">Neff</strain>
    </source>
</reference>
<dbReference type="GeneID" id="14919388"/>
<evidence type="ECO:0000256" key="1">
    <source>
        <dbReference type="SAM" id="MobiDB-lite"/>
    </source>
</evidence>
<evidence type="ECO:0000313" key="3">
    <source>
        <dbReference type="Proteomes" id="UP000011083"/>
    </source>
</evidence>
<dbReference type="EMBL" id="KB007951">
    <property type="protein sequence ID" value="ELR18560.1"/>
    <property type="molecule type" value="Genomic_DNA"/>
</dbReference>
<dbReference type="KEGG" id="acan:ACA1_155060"/>
<name>L8GZZ8_ACACF</name>
<evidence type="ECO:0000313" key="2">
    <source>
        <dbReference type="EMBL" id="ELR18560.1"/>
    </source>
</evidence>
<proteinExistence type="predicted"/>
<dbReference type="Proteomes" id="UP000011083">
    <property type="component" value="Unassembled WGS sequence"/>
</dbReference>
<dbReference type="VEuPathDB" id="AmoebaDB:ACA1_155060"/>
<sequence length="397" mass="43001">MSLRRHIVNDYRRSVAIDTSPRSQTPPASAFRSPRANLTVPKSPRAAPASPTLTQSGLMPPAVGTIAGLKSPRPLSSRDEEMLELLEQLDSELLTSFNSKEKRATGDHYSGDAAGHRQEDETEVLIQILEDLRLLVQGQVDATINNRAVAFSSSASTLRSLSSAFSDTMTLEIATVKPDGPGESLMRSPPVAERMHDMLVSHHRLFVQTVLAGLGPEPQLTELMSPFPSRIDLVSFPLERLWRSPPVLSMQEGDSFHSLVSSAQQALDRLLARGQQQPNPEGLVIVKLDDLFLFKSDSRQVVSDLKCLHALLLRLSAAETDATTKRARATQAATLDFAVIVFIRCAVDLIAATCAAPSGGGGGARQRASAERWTAATMTLRKTLRTLALLHAMLGSS</sequence>